<keyword evidence="1" id="KW-0862">Zinc</keyword>
<dbReference type="PANTHER" id="PTHR35391:SF3">
    <property type="entry name" value="FINGER DOMAIN PROTEIN, PUTATIVE (AFU_ORTHOLOGUE AFUA_8G04300)-RELATED"/>
    <property type="match status" value="1"/>
</dbReference>
<keyword evidence="4" id="KW-1185">Reference proteome</keyword>
<evidence type="ECO:0000313" key="3">
    <source>
        <dbReference type="EMBL" id="KAF2872468.1"/>
    </source>
</evidence>
<dbReference type="EMBL" id="JAADJZ010000009">
    <property type="protein sequence ID" value="KAF2872468.1"/>
    <property type="molecule type" value="Genomic_DNA"/>
</dbReference>
<organism evidence="3 4">
    <name type="scientific">Massariosphaeria phaeospora</name>
    <dbReference type="NCBI Taxonomy" id="100035"/>
    <lineage>
        <taxon>Eukaryota</taxon>
        <taxon>Fungi</taxon>
        <taxon>Dikarya</taxon>
        <taxon>Ascomycota</taxon>
        <taxon>Pezizomycotina</taxon>
        <taxon>Dothideomycetes</taxon>
        <taxon>Pleosporomycetidae</taxon>
        <taxon>Pleosporales</taxon>
        <taxon>Pleosporales incertae sedis</taxon>
        <taxon>Massariosphaeria</taxon>
    </lineage>
</organism>
<evidence type="ECO:0000259" key="2">
    <source>
        <dbReference type="PROSITE" id="PS50157"/>
    </source>
</evidence>
<dbReference type="SMART" id="SM00355">
    <property type="entry name" value="ZnF_C2H2"/>
    <property type="match status" value="3"/>
</dbReference>
<dbReference type="InterPro" id="IPR013087">
    <property type="entry name" value="Znf_C2H2_type"/>
</dbReference>
<dbReference type="PANTHER" id="PTHR35391">
    <property type="entry name" value="C2H2-TYPE DOMAIN-CONTAINING PROTEIN-RELATED"/>
    <property type="match status" value="1"/>
</dbReference>
<accession>A0A7C8I7B9</accession>
<feature type="domain" description="C2H2-type" evidence="2">
    <location>
        <begin position="112"/>
        <end position="140"/>
    </location>
</feature>
<reference evidence="3 4" key="1">
    <citation type="submission" date="2020-01" db="EMBL/GenBank/DDBJ databases">
        <authorList>
            <consortium name="DOE Joint Genome Institute"/>
            <person name="Haridas S."/>
            <person name="Albert R."/>
            <person name="Binder M."/>
            <person name="Bloem J."/>
            <person name="Labutti K."/>
            <person name="Salamov A."/>
            <person name="Andreopoulos B."/>
            <person name="Baker S.E."/>
            <person name="Barry K."/>
            <person name="Bills G."/>
            <person name="Bluhm B.H."/>
            <person name="Cannon C."/>
            <person name="Castanera R."/>
            <person name="Culley D.E."/>
            <person name="Daum C."/>
            <person name="Ezra D."/>
            <person name="Gonzalez J.B."/>
            <person name="Henrissat B."/>
            <person name="Kuo A."/>
            <person name="Liang C."/>
            <person name="Lipzen A."/>
            <person name="Lutzoni F."/>
            <person name="Magnuson J."/>
            <person name="Mondo S."/>
            <person name="Nolan M."/>
            <person name="Ohm R."/>
            <person name="Pangilinan J."/>
            <person name="Park H.-J.H."/>
            <person name="Ramirez L."/>
            <person name="Alfaro M."/>
            <person name="Sun H."/>
            <person name="Tritt A."/>
            <person name="Yoshinaga Y."/>
            <person name="Zwiers L.-H.L."/>
            <person name="Turgeon B.G."/>
            <person name="Goodwin S.B."/>
            <person name="Spatafora J.W."/>
            <person name="Crous P.W."/>
            <person name="Grigoriev I.V."/>
        </authorList>
    </citation>
    <scope>NUCLEOTIDE SEQUENCE [LARGE SCALE GENOMIC DNA]</scope>
    <source>
        <strain evidence="3 4">CBS 611.86</strain>
    </source>
</reference>
<keyword evidence="1" id="KW-0479">Metal-binding</keyword>
<dbReference type="OrthoDB" id="10056939at2759"/>
<protein>
    <recommendedName>
        <fullName evidence="2">C2H2-type domain-containing protein</fullName>
    </recommendedName>
</protein>
<dbReference type="PROSITE" id="PS50157">
    <property type="entry name" value="ZINC_FINGER_C2H2_2"/>
    <property type="match status" value="1"/>
</dbReference>
<keyword evidence="1" id="KW-0863">Zinc-finger</keyword>
<evidence type="ECO:0000313" key="4">
    <source>
        <dbReference type="Proteomes" id="UP000481861"/>
    </source>
</evidence>
<proteinExistence type="predicted"/>
<dbReference type="AlphaFoldDB" id="A0A7C8I7B9"/>
<evidence type="ECO:0000256" key="1">
    <source>
        <dbReference type="PROSITE-ProRule" id="PRU00042"/>
    </source>
</evidence>
<comment type="caution">
    <text evidence="3">The sequence shown here is derived from an EMBL/GenBank/DDBJ whole genome shotgun (WGS) entry which is preliminary data.</text>
</comment>
<gene>
    <name evidence="3" type="ORF">BDV95DRAFT_628122</name>
</gene>
<sequence length="250" mass="29212">MASPQEQFIQQWFENFAQEEAYPVLASETVNALATIIQRSPQSVLEYVNRNFIPTGTITRSRPNDSSSGYSIAEANRHLPPETLQLVEKYVMACQRHRTPNDGRRRVNNGTYRCTYACGYRTKRAYDWRRHEETHEPQELWLCLLCSQTDDQSPFLVNRKDKFIKHVKDSHKEWDYERVLEMSKVKFNPKFDPVCPICAIITASWDDRCRHVLSHYENETMRKAKTSMNETRTAALMGSPKCPGRINTWS</sequence>
<dbReference type="Proteomes" id="UP000481861">
    <property type="component" value="Unassembled WGS sequence"/>
</dbReference>
<name>A0A7C8I7B9_9PLEO</name>
<dbReference type="Gene3D" id="3.30.160.60">
    <property type="entry name" value="Classic Zinc Finger"/>
    <property type="match status" value="1"/>
</dbReference>
<dbReference type="GO" id="GO:0008270">
    <property type="term" value="F:zinc ion binding"/>
    <property type="evidence" value="ECO:0007669"/>
    <property type="project" value="UniProtKB-KW"/>
</dbReference>